<evidence type="ECO:0000256" key="1">
    <source>
        <dbReference type="ARBA" id="ARBA00009427"/>
    </source>
</evidence>
<evidence type="ECO:0000313" key="11">
    <source>
        <dbReference type="Proteomes" id="UP001055955"/>
    </source>
</evidence>
<evidence type="ECO:0000313" key="10">
    <source>
        <dbReference type="EMBL" id="UTC24179.1"/>
    </source>
</evidence>
<comment type="subcellular location">
    <subcellularLocation>
        <location evidence="8">Cytoplasm</location>
    </subcellularLocation>
</comment>
<comment type="catalytic activity">
    <reaction evidence="6 8">
        <text>dCMP + ATP = dCDP + ADP</text>
        <dbReference type="Rhea" id="RHEA:25094"/>
        <dbReference type="ChEBI" id="CHEBI:30616"/>
        <dbReference type="ChEBI" id="CHEBI:57566"/>
        <dbReference type="ChEBI" id="CHEBI:58593"/>
        <dbReference type="ChEBI" id="CHEBI:456216"/>
        <dbReference type="EC" id="2.7.4.25"/>
    </reaction>
</comment>
<dbReference type="InterPro" id="IPR003136">
    <property type="entry name" value="Cytidylate_kin"/>
</dbReference>
<dbReference type="Proteomes" id="UP001055955">
    <property type="component" value="Chromosome"/>
</dbReference>
<evidence type="ECO:0000259" key="9">
    <source>
        <dbReference type="Pfam" id="PF02224"/>
    </source>
</evidence>
<gene>
    <name evidence="8 10" type="primary">cmk</name>
    <name evidence="10" type="ORF">MMH89_02945</name>
</gene>
<dbReference type="GO" id="GO:0016301">
    <property type="term" value="F:kinase activity"/>
    <property type="evidence" value="ECO:0007669"/>
    <property type="project" value="UniProtKB-KW"/>
</dbReference>
<comment type="similarity">
    <text evidence="1 8">Belongs to the cytidylate kinase family. Type 1 subfamily.</text>
</comment>
<keyword evidence="4 8" id="KW-0418">Kinase</keyword>
<comment type="catalytic activity">
    <reaction evidence="7 8">
        <text>CMP + ATP = CDP + ADP</text>
        <dbReference type="Rhea" id="RHEA:11600"/>
        <dbReference type="ChEBI" id="CHEBI:30616"/>
        <dbReference type="ChEBI" id="CHEBI:58069"/>
        <dbReference type="ChEBI" id="CHEBI:60377"/>
        <dbReference type="ChEBI" id="CHEBI:456216"/>
        <dbReference type="EC" id="2.7.4.25"/>
    </reaction>
</comment>
<protein>
    <recommendedName>
        <fullName evidence="8">Cytidylate kinase</fullName>
        <shortName evidence="8">CK</shortName>
        <ecNumber evidence="8">2.7.4.25</ecNumber>
    </recommendedName>
    <alternativeName>
        <fullName evidence="8">Cytidine monophosphate kinase</fullName>
        <shortName evidence="8">CMP kinase</shortName>
    </alternativeName>
</protein>
<dbReference type="RefSeq" id="WP_258567963.1">
    <property type="nucleotide sequence ID" value="NZ_CP092900.1"/>
</dbReference>
<dbReference type="EMBL" id="CP092900">
    <property type="protein sequence ID" value="UTC24179.1"/>
    <property type="molecule type" value="Genomic_DNA"/>
</dbReference>
<name>A0ABY5DIF5_9GAMM</name>
<evidence type="ECO:0000256" key="5">
    <source>
        <dbReference type="ARBA" id="ARBA00022840"/>
    </source>
</evidence>
<evidence type="ECO:0000256" key="8">
    <source>
        <dbReference type="HAMAP-Rule" id="MF_00238"/>
    </source>
</evidence>
<dbReference type="NCBIfam" id="TIGR00017">
    <property type="entry name" value="cmk"/>
    <property type="match status" value="1"/>
</dbReference>
<keyword evidence="5 8" id="KW-0067">ATP-binding</keyword>
<dbReference type="InterPro" id="IPR027417">
    <property type="entry name" value="P-loop_NTPase"/>
</dbReference>
<organism evidence="10 11">
    <name type="scientific">Candidatus Comchoanobacter bicostacola</name>
    <dbReference type="NCBI Taxonomy" id="2919598"/>
    <lineage>
        <taxon>Bacteria</taxon>
        <taxon>Pseudomonadati</taxon>
        <taxon>Pseudomonadota</taxon>
        <taxon>Gammaproteobacteria</taxon>
        <taxon>Candidatus Comchoanobacterales</taxon>
        <taxon>Candidatus Comchoanobacteraceae</taxon>
        <taxon>Candidatus Comchoanobacter</taxon>
    </lineage>
</organism>
<reference evidence="10 11" key="1">
    <citation type="journal article" date="2022" name="Nat. Microbiol.">
        <title>The microbiome of a bacterivorous marine choanoflagellate contains a resource-demanding obligate bacterial associate.</title>
        <authorList>
            <person name="Needham D.M."/>
            <person name="Poirier C."/>
            <person name="Bachy C."/>
            <person name="George E.E."/>
            <person name="Wilken S."/>
            <person name="Yung C.C.M."/>
            <person name="Limardo A.J."/>
            <person name="Morando M."/>
            <person name="Sudek L."/>
            <person name="Malmstrom R.R."/>
            <person name="Keeling P.J."/>
            <person name="Santoro A.E."/>
            <person name="Worden A.Z."/>
        </authorList>
    </citation>
    <scope>NUCLEOTIDE SEQUENCE [LARGE SCALE GENOMIC DNA]</scope>
    <source>
        <strain evidence="10 11">Comchoano-1</strain>
    </source>
</reference>
<feature type="domain" description="Cytidylate kinase" evidence="9">
    <location>
        <begin position="10"/>
        <end position="204"/>
    </location>
</feature>
<keyword evidence="3 8" id="KW-0547">Nucleotide-binding</keyword>
<dbReference type="Gene3D" id="3.40.50.300">
    <property type="entry name" value="P-loop containing nucleotide triphosphate hydrolases"/>
    <property type="match status" value="1"/>
</dbReference>
<accession>A0ABY5DIF5</accession>
<evidence type="ECO:0000256" key="2">
    <source>
        <dbReference type="ARBA" id="ARBA00022679"/>
    </source>
</evidence>
<keyword evidence="2 8" id="KW-0808">Transferase</keyword>
<evidence type="ECO:0000256" key="3">
    <source>
        <dbReference type="ARBA" id="ARBA00022741"/>
    </source>
</evidence>
<dbReference type="CDD" id="cd02020">
    <property type="entry name" value="CMPK"/>
    <property type="match status" value="1"/>
</dbReference>
<proteinExistence type="inferred from homology"/>
<feature type="binding site" evidence="8">
    <location>
        <begin position="14"/>
        <end position="22"/>
    </location>
    <ligand>
        <name>ATP</name>
        <dbReference type="ChEBI" id="CHEBI:30616"/>
    </ligand>
</feature>
<evidence type="ECO:0000256" key="6">
    <source>
        <dbReference type="ARBA" id="ARBA00047615"/>
    </source>
</evidence>
<evidence type="ECO:0000256" key="4">
    <source>
        <dbReference type="ARBA" id="ARBA00022777"/>
    </source>
</evidence>
<evidence type="ECO:0000256" key="7">
    <source>
        <dbReference type="ARBA" id="ARBA00048478"/>
    </source>
</evidence>
<keyword evidence="11" id="KW-1185">Reference proteome</keyword>
<dbReference type="Pfam" id="PF02224">
    <property type="entry name" value="Cytidylate_kin"/>
    <property type="match status" value="1"/>
</dbReference>
<dbReference type="InterPro" id="IPR011994">
    <property type="entry name" value="Cytidylate_kinase_dom"/>
</dbReference>
<dbReference type="EC" id="2.7.4.25" evidence="8"/>
<dbReference type="SUPFAM" id="SSF52540">
    <property type="entry name" value="P-loop containing nucleoside triphosphate hydrolases"/>
    <property type="match status" value="1"/>
</dbReference>
<sequence length="346" mass="38506">MSKDRRSIVVTVDGQSSTGKSSLACALANRLGMNFLGSGSIYRLCAYFMLRGKDLEAIKELLTESLAFKSTQGDMSVWVQGEDLTAKINDAQVTKMASDIAKDVAVRTQLADLQKGFQSGLGLVAEGRDMGTVIFPRATLKLFLTADVAVRAKRRKVQLEQMGLSPDYDQLVMELKARDHQDETRAISPLVPAKDAVFVDTAAHWDENLEQMYQQVLMVLPKQVMPKEVVQIFDQVRQDSMRYAQLGNVSDYERWWKGCSEASSKKFQGEIIGASWLCPIYVRDFIPDPINAHLSILQNTSAVEQAMLSVFIATKPSYERLFYVAALCGQYAVLSNRLLALQDIVG</sequence>
<keyword evidence="8" id="KW-0963">Cytoplasm</keyword>
<dbReference type="HAMAP" id="MF_00238">
    <property type="entry name" value="Cytidyl_kinase_type1"/>
    <property type="match status" value="1"/>
</dbReference>